<dbReference type="Gene3D" id="3.40.50.150">
    <property type="entry name" value="Vaccinia Virus protein VP39"/>
    <property type="match status" value="1"/>
</dbReference>
<dbReference type="InterPro" id="IPR004498">
    <property type="entry name" value="Ribosomal_PrmA_MeTrfase"/>
</dbReference>
<keyword evidence="4 6" id="KW-0808">Transferase</keyword>
<dbReference type="Pfam" id="PF06325">
    <property type="entry name" value="PrmA"/>
    <property type="match status" value="1"/>
</dbReference>
<evidence type="ECO:0000256" key="2">
    <source>
        <dbReference type="ARBA" id="ARBA00022490"/>
    </source>
</evidence>
<dbReference type="EMBL" id="JBGQPK010000003">
    <property type="protein sequence ID" value="MFL2028335.1"/>
    <property type="molecule type" value="Genomic_DNA"/>
</dbReference>
<dbReference type="RefSeq" id="WP_407136817.1">
    <property type="nucleotide sequence ID" value="NZ_JBGQPK010000003.1"/>
</dbReference>
<dbReference type="GO" id="GO:0008168">
    <property type="term" value="F:methyltransferase activity"/>
    <property type="evidence" value="ECO:0007669"/>
    <property type="project" value="UniProtKB-KW"/>
</dbReference>
<feature type="binding site" evidence="6">
    <location>
        <position position="162"/>
    </location>
    <ligand>
        <name>S-adenosyl-L-methionine</name>
        <dbReference type="ChEBI" id="CHEBI:59789"/>
    </ligand>
</feature>
<keyword evidence="7" id="KW-0689">Ribosomal protein</keyword>
<evidence type="ECO:0000256" key="1">
    <source>
        <dbReference type="ARBA" id="ARBA00009741"/>
    </source>
</evidence>
<dbReference type="GO" id="GO:0005840">
    <property type="term" value="C:ribosome"/>
    <property type="evidence" value="ECO:0007669"/>
    <property type="project" value="UniProtKB-KW"/>
</dbReference>
<comment type="similarity">
    <text evidence="1 6">Belongs to the methyltransferase superfamily. PrmA family.</text>
</comment>
<dbReference type="InterPro" id="IPR029063">
    <property type="entry name" value="SAM-dependent_MTases_sf"/>
</dbReference>
<evidence type="ECO:0000256" key="3">
    <source>
        <dbReference type="ARBA" id="ARBA00022603"/>
    </source>
</evidence>
<sequence>MEWTEVKVITTTEAVEAVANILMEAGATGVQINDSADFKAETVGPFGEMFDPTKHAHIQSGAEVAAYYPETIFLPEILPTIKHRVTQLTDFGLDIGANQVTMTAVDEGAWSTAWKKYYHPVRVTRYLTVVPSWEAYQPQQSAEQLIILDPGMSFGTGTHPTTRLALQALETIVRGGETLLDVGTGSGVLSIAAKQLGAGQVTAYDLDDVAVRAAASNLALNPIAAEVTVKANNLLTGITQTADIIVANILAEIILPLIPQAQPLLNANGYLILSGIIADKLASIKQALTAADLAIVQVLNEGDWYGIIAQRQED</sequence>
<dbReference type="PANTHER" id="PTHR43648:SF1">
    <property type="entry name" value="ELECTRON TRANSFER FLAVOPROTEIN BETA SUBUNIT LYSINE METHYLTRANSFERASE"/>
    <property type="match status" value="1"/>
</dbReference>
<dbReference type="PIRSF" id="PIRSF000401">
    <property type="entry name" value="RPL11_MTase"/>
    <property type="match status" value="1"/>
</dbReference>
<dbReference type="HAMAP" id="MF_00735">
    <property type="entry name" value="Methyltr_PrmA"/>
    <property type="match status" value="1"/>
</dbReference>
<comment type="caution">
    <text evidence="7">The sequence shown here is derived from an EMBL/GenBank/DDBJ whole genome shotgun (WGS) entry which is preliminary data.</text>
</comment>
<gene>
    <name evidence="6 7" type="primary">prmA</name>
    <name evidence="7" type="ORF">ACEN34_01760</name>
</gene>
<feature type="binding site" evidence="6">
    <location>
        <position position="205"/>
    </location>
    <ligand>
        <name>S-adenosyl-L-methionine</name>
        <dbReference type="ChEBI" id="CHEBI:59789"/>
    </ligand>
</feature>
<comment type="subcellular location">
    <subcellularLocation>
        <location evidence="6">Cytoplasm</location>
    </subcellularLocation>
</comment>
<feature type="binding site" evidence="6">
    <location>
        <position position="248"/>
    </location>
    <ligand>
        <name>S-adenosyl-L-methionine</name>
        <dbReference type="ChEBI" id="CHEBI:59789"/>
    </ligand>
</feature>
<evidence type="ECO:0000256" key="5">
    <source>
        <dbReference type="ARBA" id="ARBA00022691"/>
    </source>
</evidence>
<keyword evidence="3 6" id="KW-0489">Methyltransferase</keyword>
<name>A0ABW8UAN4_9LACO</name>
<proteinExistence type="inferred from homology"/>
<feature type="binding site" evidence="6">
    <location>
        <position position="183"/>
    </location>
    <ligand>
        <name>S-adenosyl-L-methionine</name>
        <dbReference type="ChEBI" id="CHEBI:59789"/>
    </ligand>
</feature>
<evidence type="ECO:0000313" key="7">
    <source>
        <dbReference type="EMBL" id="MFL2028335.1"/>
    </source>
</evidence>
<dbReference type="CDD" id="cd02440">
    <property type="entry name" value="AdoMet_MTases"/>
    <property type="match status" value="1"/>
</dbReference>
<evidence type="ECO:0000313" key="8">
    <source>
        <dbReference type="Proteomes" id="UP001625389"/>
    </source>
</evidence>
<accession>A0ABW8UAN4</accession>
<comment type="function">
    <text evidence="6">Methylates ribosomal protein L11.</text>
</comment>
<dbReference type="NCBIfam" id="TIGR00406">
    <property type="entry name" value="prmA"/>
    <property type="match status" value="1"/>
</dbReference>
<comment type="catalytic activity">
    <reaction evidence="6">
        <text>L-lysyl-[protein] + 3 S-adenosyl-L-methionine = N(6),N(6),N(6)-trimethyl-L-lysyl-[protein] + 3 S-adenosyl-L-homocysteine + 3 H(+)</text>
        <dbReference type="Rhea" id="RHEA:54192"/>
        <dbReference type="Rhea" id="RHEA-COMP:9752"/>
        <dbReference type="Rhea" id="RHEA-COMP:13826"/>
        <dbReference type="ChEBI" id="CHEBI:15378"/>
        <dbReference type="ChEBI" id="CHEBI:29969"/>
        <dbReference type="ChEBI" id="CHEBI:57856"/>
        <dbReference type="ChEBI" id="CHEBI:59789"/>
        <dbReference type="ChEBI" id="CHEBI:61961"/>
    </reaction>
</comment>
<dbReference type="GO" id="GO:0032259">
    <property type="term" value="P:methylation"/>
    <property type="evidence" value="ECO:0007669"/>
    <property type="project" value="UniProtKB-KW"/>
</dbReference>
<keyword evidence="8" id="KW-1185">Reference proteome</keyword>
<dbReference type="Proteomes" id="UP001625389">
    <property type="component" value="Unassembled WGS sequence"/>
</dbReference>
<dbReference type="PANTHER" id="PTHR43648">
    <property type="entry name" value="ELECTRON TRANSFER FLAVOPROTEIN BETA SUBUNIT LYSINE METHYLTRANSFERASE"/>
    <property type="match status" value="1"/>
</dbReference>
<evidence type="ECO:0000256" key="4">
    <source>
        <dbReference type="ARBA" id="ARBA00022679"/>
    </source>
</evidence>
<keyword evidence="2 6" id="KW-0963">Cytoplasm</keyword>
<protein>
    <recommendedName>
        <fullName evidence="6">Ribosomal protein L11 methyltransferase</fullName>
        <shortName evidence="6">L11 Mtase</shortName>
        <ecNumber evidence="6">2.1.1.-</ecNumber>
    </recommendedName>
</protein>
<keyword evidence="7" id="KW-0687">Ribonucleoprotein</keyword>
<dbReference type="InterPro" id="IPR050078">
    <property type="entry name" value="Ribosomal_L11_MeTrfase_PrmA"/>
</dbReference>
<keyword evidence="5 6" id="KW-0949">S-adenosyl-L-methionine</keyword>
<evidence type="ECO:0000256" key="6">
    <source>
        <dbReference type="HAMAP-Rule" id="MF_00735"/>
    </source>
</evidence>
<organism evidence="7 8">
    <name type="scientific">Loigolactobacillus zhaoyuanensis</name>
    <dbReference type="NCBI Taxonomy" id="2486017"/>
    <lineage>
        <taxon>Bacteria</taxon>
        <taxon>Bacillati</taxon>
        <taxon>Bacillota</taxon>
        <taxon>Bacilli</taxon>
        <taxon>Lactobacillales</taxon>
        <taxon>Lactobacillaceae</taxon>
        <taxon>Loigolactobacillus</taxon>
    </lineage>
</organism>
<reference evidence="7 8" key="1">
    <citation type="submission" date="2024-08" db="EMBL/GenBank/DDBJ databases">
        <authorList>
            <person name="Arias E."/>
        </authorList>
    </citation>
    <scope>NUCLEOTIDE SEQUENCE [LARGE SCALE GENOMIC DNA]</scope>
    <source>
        <strain evidence="7 8">FAM 25317</strain>
    </source>
</reference>
<dbReference type="EC" id="2.1.1.-" evidence="6"/>
<dbReference type="SUPFAM" id="SSF53335">
    <property type="entry name" value="S-adenosyl-L-methionine-dependent methyltransferases"/>
    <property type="match status" value="1"/>
</dbReference>